<dbReference type="Pfam" id="PF00536">
    <property type="entry name" value="SAM_1"/>
    <property type="match status" value="1"/>
</dbReference>
<sequence>MGRSGQVAERGRTASNSTEARFDAGPRSGSKRSVGYGLRIYPHSSFVSSKRRRGDGTYWGAHENKVNEMGLTPNDLRLKLVRRRSKRIQYTRLEERRKIGHMNQNIDNYALPSPSNGRFQPRPEARDIFHPRQISYAKNADRIHLGDPMQKLDTSRILDEAGAQSPVKSFARNGVFYASVPTTAFKGNFENAKPVRPLALMSGIGEEISQGGVPLTVSRLLHSLGLEKYEIAFRAEEVDMAALKQMGEKDLKDLGIPMGPRKKILQSLLPPSKQQPSRVRNLK</sequence>
<dbReference type="SUPFAM" id="SSF47769">
    <property type="entry name" value="SAM/Pointed domain"/>
    <property type="match status" value="1"/>
</dbReference>
<feature type="domain" description="SAM" evidence="3">
    <location>
        <begin position="216"/>
        <end position="256"/>
    </location>
</feature>
<evidence type="ECO:0000313" key="4">
    <source>
        <dbReference type="EMBL" id="KAK4282465.1"/>
    </source>
</evidence>
<dbReference type="PANTHER" id="PTHR10627:SF74">
    <property type="entry name" value="OS08G0526500 PROTEIN"/>
    <property type="match status" value="1"/>
</dbReference>
<dbReference type="InterPro" id="IPR001660">
    <property type="entry name" value="SAM"/>
</dbReference>
<evidence type="ECO:0000313" key="5">
    <source>
        <dbReference type="Proteomes" id="UP001293593"/>
    </source>
</evidence>
<name>A0AAE1N3A3_9FABA</name>
<dbReference type="InterPro" id="IPR013761">
    <property type="entry name" value="SAM/pointed_sf"/>
</dbReference>
<dbReference type="Proteomes" id="UP001293593">
    <property type="component" value="Unassembled WGS sequence"/>
</dbReference>
<dbReference type="SMART" id="SM00454">
    <property type="entry name" value="SAM"/>
    <property type="match status" value="1"/>
</dbReference>
<evidence type="ECO:0000256" key="1">
    <source>
        <dbReference type="ARBA" id="ARBA00022737"/>
    </source>
</evidence>
<reference evidence="4" key="1">
    <citation type="submission" date="2023-10" db="EMBL/GenBank/DDBJ databases">
        <title>Chromosome-level genome of the transformable northern wattle, Acacia crassicarpa.</title>
        <authorList>
            <person name="Massaro I."/>
            <person name="Sinha N.R."/>
            <person name="Poethig S."/>
            <person name="Leichty A.R."/>
        </authorList>
    </citation>
    <scope>NUCLEOTIDE SEQUENCE</scope>
    <source>
        <strain evidence="4">Acra3RX</strain>
        <tissue evidence="4">Leaf</tissue>
    </source>
</reference>
<dbReference type="EMBL" id="JAWXYG010000002">
    <property type="protein sequence ID" value="KAK4282465.1"/>
    <property type="molecule type" value="Genomic_DNA"/>
</dbReference>
<keyword evidence="5" id="KW-1185">Reference proteome</keyword>
<accession>A0AAE1N3A3</accession>
<comment type="caution">
    <text evidence="4">The sequence shown here is derived from an EMBL/GenBank/DDBJ whole genome shotgun (WGS) entry which is preliminary data.</text>
</comment>
<dbReference type="FunFam" id="1.10.150.50:FF:000077">
    <property type="entry name" value="DDHD domain-containing 2"/>
    <property type="match status" value="1"/>
</dbReference>
<organism evidence="4 5">
    <name type="scientific">Acacia crassicarpa</name>
    <name type="common">northern wattle</name>
    <dbReference type="NCBI Taxonomy" id="499986"/>
    <lineage>
        <taxon>Eukaryota</taxon>
        <taxon>Viridiplantae</taxon>
        <taxon>Streptophyta</taxon>
        <taxon>Embryophyta</taxon>
        <taxon>Tracheophyta</taxon>
        <taxon>Spermatophyta</taxon>
        <taxon>Magnoliopsida</taxon>
        <taxon>eudicotyledons</taxon>
        <taxon>Gunneridae</taxon>
        <taxon>Pentapetalae</taxon>
        <taxon>rosids</taxon>
        <taxon>fabids</taxon>
        <taxon>Fabales</taxon>
        <taxon>Fabaceae</taxon>
        <taxon>Caesalpinioideae</taxon>
        <taxon>mimosoid clade</taxon>
        <taxon>Acacieae</taxon>
        <taxon>Acacia</taxon>
    </lineage>
</organism>
<proteinExistence type="predicted"/>
<dbReference type="AlphaFoldDB" id="A0AAE1N3A3"/>
<gene>
    <name evidence="4" type="ORF">QN277_013839</name>
</gene>
<dbReference type="Gene3D" id="1.10.150.50">
    <property type="entry name" value="Transcription Factor, Ets-1"/>
    <property type="match status" value="1"/>
</dbReference>
<evidence type="ECO:0000259" key="3">
    <source>
        <dbReference type="PROSITE" id="PS50105"/>
    </source>
</evidence>
<feature type="region of interest" description="Disordered" evidence="2">
    <location>
        <begin position="1"/>
        <end position="35"/>
    </location>
</feature>
<protein>
    <recommendedName>
        <fullName evidence="3">SAM domain-containing protein</fullName>
    </recommendedName>
</protein>
<dbReference type="PROSITE" id="PS50105">
    <property type="entry name" value="SAM_DOMAIN"/>
    <property type="match status" value="1"/>
</dbReference>
<evidence type="ECO:0000256" key="2">
    <source>
        <dbReference type="SAM" id="MobiDB-lite"/>
    </source>
</evidence>
<keyword evidence="1" id="KW-0677">Repeat</keyword>
<dbReference type="PANTHER" id="PTHR10627">
    <property type="entry name" value="SCP160"/>
    <property type="match status" value="1"/>
</dbReference>